<evidence type="ECO:0008006" key="3">
    <source>
        <dbReference type="Google" id="ProtNLM"/>
    </source>
</evidence>
<gene>
    <name evidence="1" type="ORF">IO99_00600</name>
</gene>
<name>A0A084JIC6_9CLOT</name>
<comment type="caution">
    <text evidence="1">The sequence shown here is derived from an EMBL/GenBank/DDBJ whole genome shotgun (WGS) entry which is preliminary data.</text>
</comment>
<accession>A0A084JIC6</accession>
<dbReference type="Gene3D" id="2.40.10.370">
    <property type="entry name" value="Protein of unknown function DUF3599"/>
    <property type="match status" value="1"/>
</dbReference>
<dbReference type="InterPro" id="IPR038667">
    <property type="entry name" value="XkdH-like_sf"/>
</dbReference>
<keyword evidence="2" id="KW-1185">Reference proteome</keyword>
<sequence length="113" mass="12751">MNGSILAKLHKDKMTILRYEEVKVNGITRMQDVEKYIDVPCRLSKEKLSGISDENTPILTIAHKVFTGPNVDVLKGDKLVIKQKSGRIYTFKAGESFPYSAHIEIDVQKEETA</sequence>
<evidence type="ECO:0000313" key="2">
    <source>
        <dbReference type="Proteomes" id="UP000028542"/>
    </source>
</evidence>
<dbReference type="STRING" id="318464.IO99_00600"/>
<evidence type="ECO:0000313" key="1">
    <source>
        <dbReference type="EMBL" id="KEZ88710.1"/>
    </source>
</evidence>
<dbReference type="eggNOG" id="ENOG50339IH">
    <property type="taxonomic scope" value="Bacteria"/>
</dbReference>
<reference evidence="1 2" key="1">
    <citation type="submission" date="2014-07" db="EMBL/GenBank/DDBJ databases">
        <title>Draft genome of Clostridium sulfidigenes 113A isolated from sediments associated with methane hydrate from Krishna Godavari basin.</title>
        <authorList>
            <person name="Honkalas V.S."/>
            <person name="Dabir A.P."/>
            <person name="Arora P."/>
            <person name="Dhakephalkar P.K."/>
        </authorList>
    </citation>
    <scope>NUCLEOTIDE SEQUENCE [LARGE SCALE GENOMIC DNA]</scope>
    <source>
        <strain evidence="1 2">113A</strain>
    </source>
</reference>
<protein>
    <recommendedName>
        <fullName evidence="3">Phage protein</fullName>
    </recommendedName>
</protein>
<dbReference type="AlphaFoldDB" id="A0A084JIC6"/>
<proteinExistence type="predicted"/>
<dbReference type="EMBL" id="JPMD01000001">
    <property type="protein sequence ID" value="KEZ88710.1"/>
    <property type="molecule type" value="Genomic_DNA"/>
</dbReference>
<dbReference type="Proteomes" id="UP000028542">
    <property type="component" value="Unassembled WGS sequence"/>
</dbReference>
<organism evidence="1 2">
    <name type="scientific">Clostridium sulfidigenes</name>
    <dbReference type="NCBI Taxonomy" id="318464"/>
    <lineage>
        <taxon>Bacteria</taxon>
        <taxon>Bacillati</taxon>
        <taxon>Bacillota</taxon>
        <taxon>Clostridia</taxon>
        <taxon>Eubacteriales</taxon>
        <taxon>Clostridiaceae</taxon>
        <taxon>Clostridium</taxon>
    </lineage>
</organism>
<dbReference type="RefSeq" id="WP_035129021.1">
    <property type="nucleotide sequence ID" value="NZ_JPMD01000001.1"/>
</dbReference>